<dbReference type="FunFam" id="1.10.510.10:FF:000224">
    <property type="entry name" value="serine/threonine-protein kinase mph1 isoform X1"/>
    <property type="match status" value="1"/>
</dbReference>
<dbReference type="OrthoDB" id="20524at2759"/>
<dbReference type="PANTHER" id="PTHR22974:SF21">
    <property type="entry name" value="DUAL SPECIFICITY PROTEIN KINASE TTK"/>
    <property type="match status" value="1"/>
</dbReference>
<dbReference type="GO" id="GO:0034501">
    <property type="term" value="P:protein localization to kinetochore"/>
    <property type="evidence" value="ECO:0007669"/>
    <property type="project" value="TreeGrafter"/>
</dbReference>
<evidence type="ECO:0000256" key="3">
    <source>
        <dbReference type="ARBA" id="ARBA00022741"/>
    </source>
</evidence>
<dbReference type="GO" id="GO:0004712">
    <property type="term" value="F:protein serine/threonine/tyrosine kinase activity"/>
    <property type="evidence" value="ECO:0007669"/>
    <property type="project" value="TreeGrafter"/>
</dbReference>
<dbReference type="PROSITE" id="PS50011">
    <property type="entry name" value="PROTEIN_KINASE_DOM"/>
    <property type="match status" value="1"/>
</dbReference>
<accession>A0A6S7JFQ9</accession>
<keyword evidence="5" id="KW-0067">ATP-binding</keyword>
<dbReference type="GO" id="GO:0000776">
    <property type="term" value="C:kinetochore"/>
    <property type="evidence" value="ECO:0007669"/>
    <property type="project" value="TreeGrafter"/>
</dbReference>
<dbReference type="InterPro" id="IPR000719">
    <property type="entry name" value="Prot_kinase_dom"/>
</dbReference>
<dbReference type="PANTHER" id="PTHR22974">
    <property type="entry name" value="MIXED LINEAGE PROTEIN KINASE"/>
    <property type="match status" value="1"/>
</dbReference>
<dbReference type="GO" id="GO:0007059">
    <property type="term" value="P:chromosome segregation"/>
    <property type="evidence" value="ECO:0007669"/>
    <property type="project" value="TreeGrafter"/>
</dbReference>
<dbReference type="Gene3D" id="1.10.510.10">
    <property type="entry name" value="Transferase(Phosphotransferase) domain 1"/>
    <property type="match status" value="1"/>
</dbReference>
<evidence type="ECO:0000256" key="4">
    <source>
        <dbReference type="ARBA" id="ARBA00022777"/>
    </source>
</evidence>
<reference evidence="6" key="1">
    <citation type="submission" date="2020-04" db="EMBL/GenBank/DDBJ databases">
        <authorList>
            <person name="Alioto T."/>
            <person name="Alioto T."/>
            <person name="Gomez Garrido J."/>
        </authorList>
    </citation>
    <scope>NUCLEOTIDE SEQUENCE</scope>
    <source>
        <strain evidence="6">A484AB</strain>
    </source>
</reference>
<evidence type="ECO:0000256" key="5">
    <source>
        <dbReference type="ARBA" id="ARBA00022840"/>
    </source>
</evidence>
<protein>
    <submittedName>
        <fullName evidence="6">Dual specificity kinase Ttk-like</fullName>
    </submittedName>
</protein>
<dbReference type="GO" id="GO:0005524">
    <property type="term" value="F:ATP binding"/>
    <property type="evidence" value="ECO:0007669"/>
    <property type="project" value="UniProtKB-KW"/>
</dbReference>
<dbReference type="EMBL" id="CACRXK020015846">
    <property type="protein sequence ID" value="CAB4028954.1"/>
    <property type="molecule type" value="Genomic_DNA"/>
</dbReference>
<dbReference type="InterPro" id="IPR008271">
    <property type="entry name" value="Ser/Thr_kinase_AS"/>
</dbReference>
<keyword evidence="7" id="KW-1185">Reference proteome</keyword>
<keyword evidence="1" id="KW-0723">Serine/threonine-protein kinase</keyword>
<keyword evidence="3" id="KW-0547">Nucleotide-binding</keyword>
<organism evidence="6 7">
    <name type="scientific">Paramuricea clavata</name>
    <name type="common">Red gorgonian</name>
    <name type="synonym">Violescent sea-whip</name>
    <dbReference type="NCBI Taxonomy" id="317549"/>
    <lineage>
        <taxon>Eukaryota</taxon>
        <taxon>Metazoa</taxon>
        <taxon>Cnidaria</taxon>
        <taxon>Anthozoa</taxon>
        <taxon>Octocorallia</taxon>
        <taxon>Malacalcyonacea</taxon>
        <taxon>Plexauridae</taxon>
        <taxon>Paramuricea</taxon>
    </lineage>
</organism>
<dbReference type="SMART" id="SM00220">
    <property type="entry name" value="S_TKc"/>
    <property type="match status" value="1"/>
</dbReference>
<comment type="caution">
    <text evidence="6">The sequence shown here is derived from an EMBL/GenBank/DDBJ whole genome shotgun (WGS) entry which is preliminary data.</text>
</comment>
<dbReference type="GO" id="GO:0005634">
    <property type="term" value="C:nucleus"/>
    <property type="evidence" value="ECO:0007669"/>
    <property type="project" value="TreeGrafter"/>
</dbReference>
<dbReference type="Pfam" id="PF00069">
    <property type="entry name" value="Pkinase"/>
    <property type="match status" value="1"/>
</dbReference>
<evidence type="ECO:0000256" key="1">
    <source>
        <dbReference type="ARBA" id="ARBA00022527"/>
    </source>
</evidence>
<evidence type="ECO:0000313" key="6">
    <source>
        <dbReference type="EMBL" id="CAB4028954.1"/>
    </source>
</evidence>
<evidence type="ECO:0000256" key="2">
    <source>
        <dbReference type="ARBA" id="ARBA00022679"/>
    </source>
</evidence>
<proteinExistence type="predicted"/>
<dbReference type="InterPro" id="IPR011009">
    <property type="entry name" value="Kinase-like_dom_sf"/>
</dbReference>
<dbReference type="PROSITE" id="PS00108">
    <property type="entry name" value="PROTEIN_KINASE_ST"/>
    <property type="match status" value="1"/>
</dbReference>
<feature type="non-terminal residue" evidence="6">
    <location>
        <position position="217"/>
    </location>
</feature>
<keyword evidence="2" id="KW-0808">Transferase</keyword>
<name>A0A6S7JFQ9_PARCT</name>
<keyword evidence="4 6" id="KW-0418">Kinase</keyword>
<dbReference type="Proteomes" id="UP001152795">
    <property type="component" value="Unassembled WGS sequence"/>
</dbReference>
<sequence>MCCISREIDEVNKVIKIVLERGSTDLAGYLRKHPDKITVDFIKMCWRKMLDAVDVIHKAGIIHTDLKPANFLLVEWNLKLIDFGIANAVQSDVTSFYRDTTVGTLSYMSPEALKDVSQSYDQNEQCKPTMKIGRPSDVWSLGCILFFMAYGKTPFQHIKNNFQKWNCIIDPSYEIKFPYIENQDLLDSMKGCLRRNPSERYTIAQLKCHPFLTGRTS</sequence>
<dbReference type="GO" id="GO:0004674">
    <property type="term" value="F:protein serine/threonine kinase activity"/>
    <property type="evidence" value="ECO:0007669"/>
    <property type="project" value="UniProtKB-KW"/>
</dbReference>
<dbReference type="GO" id="GO:0007094">
    <property type="term" value="P:mitotic spindle assembly checkpoint signaling"/>
    <property type="evidence" value="ECO:0007669"/>
    <property type="project" value="TreeGrafter"/>
</dbReference>
<gene>
    <name evidence="6" type="ORF">PACLA_8A062309</name>
</gene>
<dbReference type="AlphaFoldDB" id="A0A6S7JFQ9"/>
<dbReference type="SUPFAM" id="SSF56112">
    <property type="entry name" value="Protein kinase-like (PK-like)"/>
    <property type="match status" value="1"/>
</dbReference>
<evidence type="ECO:0000313" key="7">
    <source>
        <dbReference type="Proteomes" id="UP001152795"/>
    </source>
</evidence>
<dbReference type="GO" id="GO:0033316">
    <property type="term" value="P:meiotic spindle assembly checkpoint signaling"/>
    <property type="evidence" value="ECO:0007669"/>
    <property type="project" value="TreeGrafter"/>
</dbReference>